<protein>
    <submittedName>
        <fullName evidence="4">DNA methyltransferase</fullName>
    </submittedName>
</protein>
<dbReference type="RefSeq" id="WP_326828329.1">
    <property type="nucleotide sequence ID" value="NZ_VUNQ01000016.1"/>
</dbReference>
<keyword evidence="5" id="KW-1185">Reference proteome</keyword>
<dbReference type="AlphaFoldDB" id="A0A6N7XYB0"/>
<dbReference type="GO" id="GO:0032259">
    <property type="term" value="P:methylation"/>
    <property type="evidence" value="ECO:0007669"/>
    <property type="project" value="UniProtKB-KW"/>
</dbReference>
<dbReference type="EMBL" id="VUNQ01000016">
    <property type="protein sequence ID" value="MSU01554.1"/>
    <property type="molecule type" value="Genomic_DNA"/>
</dbReference>
<evidence type="ECO:0000256" key="3">
    <source>
        <dbReference type="ARBA" id="ARBA00022691"/>
    </source>
</evidence>
<dbReference type="GO" id="GO:0009307">
    <property type="term" value="P:DNA restriction-modification system"/>
    <property type="evidence" value="ECO:0007669"/>
    <property type="project" value="InterPro"/>
</dbReference>
<sequence length="366" mass="43717">MEQLILKGVEEFEDANNSQSFENYYFPTTRFQGSKAKIIDWIWFNTKDFKFRTVLDAFGGTGCVSFMFKQQGKQVYYNDILKFNYIIGKALVENTHEQLEEDDIEYILAKHDIKYPSFIQDNFKDVFFLEEENQWLDMVITNIRNIDNEYKQAIAWFGLFQSCIIKRPYNLFHRANLYVRTDEVKRSFGNKTTWDKSFKDHFVNFVDEANRAVFDNNQECKSLNYDVLELPIEDYDFDLVYIDSPYITSKGVGTDYLDYYHFLEGMLDYDNWENKILPKYKHKPLKGKGESPWTKKNEILDAFDKLFKRYRDSILVVSYRSDGIPSCDEILNLLKKYKKNIRELKKTDYKYALSHKKTEEILFIAE</sequence>
<reference evidence="4 5" key="1">
    <citation type="submission" date="2019-09" db="EMBL/GenBank/DDBJ databases">
        <title>In-depth cultivation of the pig gut microbiome towards novel bacterial diversity and tailored functional studies.</title>
        <authorList>
            <person name="Wylensek D."/>
            <person name="Hitch T.C.A."/>
            <person name="Clavel T."/>
        </authorList>
    </citation>
    <scope>NUCLEOTIDE SEQUENCE [LARGE SCALE GENOMIC DNA]</scope>
    <source>
        <strain evidence="4 5">WCA3-693-APC-4?</strain>
    </source>
</reference>
<dbReference type="InterPro" id="IPR012327">
    <property type="entry name" value="MeTrfase_D12"/>
</dbReference>
<dbReference type="Gene3D" id="3.40.50.150">
    <property type="entry name" value="Vaccinia Virus protein VP39"/>
    <property type="match status" value="1"/>
</dbReference>
<proteinExistence type="predicted"/>
<dbReference type="InterPro" id="IPR029063">
    <property type="entry name" value="SAM-dependent_MTases_sf"/>
</dbReference>
<dbReference type="Pfam" id="PF02086">
    <property type="entry name" value="MethyltransfD12"/>
    <property type="match status" value="1"/>
</dbReference>
<keyword evidence="2 4" id="KW-0808">Transferase</keyword>
<gene>
    <name evidence="4" type="ORF">FYJ83_08765</name>
</gene>
<evidence type="ECO:0000313" key="5">
    <source>
        <dbReference type="Proteomes" id="UP000469523"/>
    </source>
</evidence>
<organism evidence="4 5">
    <name type="scientific">Tissierella pigra</name>
    <dbReference type="NCBI Taxonomy" id="2607614"/>
    <lineage>
        <taxon>Bacteria</taxon>
        <taxon>Bacillati</taxon>
        <taxon>Bacillota</taxon>
        <taxon>Tissierellia</taxon>
        <taxon>Tissierellales</taxon>
        <taxon>Tissierellaceae</taxon>
        <taxon>Tissierella</taxon>
    </lineage>
</organism>
<keyword evidence="1 4" id="KW-0489">Methyltransferase</keyword>
<evidence type="ECO:0000256" key="2">
    <source>
        <dbReference type="ARBA" id="ARBA00022679"/>
    </source>
</evidence>
<comment type="caution">
    <text evidence="4">The sequence shown here is derived from an EMBL/GenBank/DDBJ whole genome shotgun (WGS) entry which is preliminary data.</text>
</comment>
<evidence type="ECO:0000313" key="4">
    <source>
        <dbReference type="EMBL" id="MSU01554.1"/>
    </source>
</evidence>
<name>A0A6N7XYB0_9FIRM</name>
<dbReference type="GO" id="GO:0009007">
    <property type="term" value="F:site-specific DNA-methyltransferase (adenine-specific) activity"/>
    <property type="evidence" value="ECO:0007669"/>
    <property type="project" value="UniProtKB-EC"/>
</dbReference>
<dbReference type="SUPFAM" id="SSF53335">
    <property type="entry name" value="S-adenosyl-L-methionine-dependent methyltransferases"/>
    <property type="match status" value="1"/>
</dbReference>
<keyword evidence="3" id="KW-0949">S-adenosyl-L-methionine</keyword>
<accession>A0A6N7XYB0</accession>
<evidence type="ECO:0000256" key="1">
    <source>
        <dbReference type="ARBA" id="ARBA00022603"/>
    </source>
</evidence>
<dbReference type="Proteomes" id="UP000469523">
    <property type="component" value="Unassembled WGS sequence"/>
</dbReference>